<dbReference type="InterPro" id="IPR038078">
    <property type="entry name" value="PhoU-like_sf"/>
</dbReference>
<proteinExistence type="predicted"/>
<dbReference type="EMBL" id="JWJH01000006">
    <property type="protein sequence ID" value="KJF68398.1"/>
    <property type="molecule type" value="Genomic_DNA"/>
</dbReference>
<comment type="caution">
    <text evidence="8">The sequence shown here is derived from an EMBL/GenBank/DDBJ whole genome shotgun (WGS) entry which is preliminary data.</text>
</comment>
<keyword evidence="4 6" id="KW-1133">Transmembrane helix</keyword>
<sequence>MQSTIVIVNLLGAVALLLFGLSQVKDGVNRAFGMKLRSVLATGTQNGPRSFLSGFFATVALQSSTATALTVASFAERDLIKPRMAQVVLLGANVGTAVTAWIVAAGVEWLSPLLILSGIVLKKGSSNARQGGGTALIGIGLMLLSLHLLSGATEPMRASPALGVFIGLLDGAWPVALIFSAVLAFVSSSSLAVVVLILSLAATGTLSAGLIIVLILGANLGGAIPPVIATLSGPASARRITIGNLVVRTIGCLIAMPLASYGATLLQQLPLSPAKLPVDAHLIFNVILAALAWPFSGLISDLMAKLVPGDPKTDDDLNFLDQQALGTPVVALANATREVLSVGDAIERMLIRAENAFKHNDLAPLAEITLLEKKVDRRQQEVKVYLSQLGRKGLTDEDARRSIAIIDYAINLEHIGDIIEKGICEQIRKKVLNSFKFSDDGYEELKTLFDMTIENLRAAQSILVTGDFDLARRLMESKVDIRRLEKQSSNRHLERLRDGLTESMQTSSLHLDMLRDLKRINAHIVSVAHPILDESGVLIESRLRYAEPRA</sequence>
<keyword evidence="3 6" id="KW-0812">Transmembrane</keyword>
<feature type="transmembrane region" description="Helical" evidence="6">
    <location>
        <begin position="50"/>
        <end position="75"/>
    </location>
</feature>
<evidence type="ECO:0000313" key="9">
    <source>
        <dbReference type="Proteomes" id="UP000052068"/>
    </source>
</evidence>
<organism evidence="8 9">
    <name type="scientific">Rhizobium nepotum 39/7</name>
    <dbReference type="NCBI Taxonomy" id="1368418"/>
    <lineage>
        <taxon>Bacteria</taxon>
        <taxon>Pseudomonadati</taxon>
        <taxon>Pseudomonadota</taxon>
        <taxon>Alphaproteobacteria</taxon>
        <taxon>Hyphomicrobiales</taxon>
        <taxon>Rhizobiaceae</taxon>
        <taxon>Rhizobium/Agrobacterium group</taxon>
        <taxon>Rhizobium</taxon>
    </lineage>
</organism>
<dbReference type="RefSeq" id="WP_045019047.1">
    <property type="nucleotide sequence ID" value="NZ_JWJH01000006.1"/>
</dbReference>
<protein>
    <submittedName>
        <fullName evidence="8">Sodium:phosphate symporter</fullName>
    </submittedName>
</protein>
<evidence type="ECO:0000256" key="6">
    <source>
        <dbReference type="SAM" id="Phobius"/>
    </source>
</evidence>
<evidence type="ECO:0000259" key="7">
    <source>
        <dbReference type="Pfam" id="PF01895"/>
    </source>
</evidence>
<dbReference type="PANTHER" id="PTHR10010">
    <property type="entry name" value="SOLUTE CARRIER FAMILY 34 SODIUM PHOSPHATE , MEMBER 2-RELATED"/>
    <property type="match status" value="1"/>
</dbReference>
<dbReference type="NCBIfam" id="TIGR01013">
    <property type="entry name" value="2a58"/>
    <property type="match status" value="1"/>
</dbReference>
<comment type="subcellular location">
    <subcellularLocation>
        <location evidence="1">Cell membrane</location>
        <topology evidence="1">Multi-pass membrane protein</topology>
    </subcellularLocation>
</comment>
<dbReference type="Pfam" id="PF02690">
    <property type="entry name" value="Na_Pi_cotrans"/>
    <property type="match status" value="1"/>
</dbReference>
<feature type="transmembrane region" description="Helical" evidence="6">
    <location>
        <begin position="130"/>
        <end position="149"/>
    </location>
</feature>
<evidence type="ECO:0000256" key="2">
    <source>
        <dbReference type="ARBA" id="ARBA00022475"/>
    </source>
</evidence>
<feature type="transmembrane region" description="Helical" evidence="6">
    <location>
        <begin position="283"/>
        <end position="304"/>
    </location>
</feature>
<keyword evidence="5 6" id="KW-0472">Membrane</keyword>
<keyword evidence="9" id="KW-1185">Reference proteome</keyword>
<accession>A0ABR5CU78</accession>
<dbReference type="Pfam" id="PF01895">
    <property type="entry name" value="PhoU"/>
    <property type="match status" value="2"/>
</dbReference>
<dbReference type="Gene3D" id="1.20.58.220">
    <property type="entry name" value="Phosphate transport system protein phou homolog 2, domain 2"/>
    <property type="match status" value="1"/>
</dbReference>
<feature type="domain" description="PhoU" evidence="7">
    <location>
        <begin position="341"/>
        <end position="421"/>
    </location>
</feature>
<evidence type="ECO:0000256" key="5">
    <source>
        <dbReference type="ARBA" id="ARBA00023136"/>
    </source>
</evidence>
<dbReference type="InterPro" id="IPR003841">
    <property type="entry name" value="Na/Pi_transpt"/>
</dbReference>
<feature type="transmembrane region" description="Helical" evidence="6">
    <location>
        <begin position="191"/>
        <end position="224"/>
    </location>
</feature>
<name>A0ABR5CU78_9HYPH</name>
<dbReference type="PANTHER" id="PTHR10010:SF46">
    <property type="entry name" value="SODIUM-DEPENDENT PHOSPHATE TRANSPORT PROTEIN 2B"/>
    <property type="match status" value="1"/>
</dbReference>
<dbReference type="SUPFAM" id="SSF109755">
    <property type="entry name" value="PhoU-like"/>
    <property type="match status" value="1"/>
</dbReference>
<keyword evidence="2" id="KW-1003">Cell membrane</keyword>
<reference evidence="8 9" key="1">
    <citation type="submission" date="2015-03" db="EMBL/GenBank/DDBJ databases">
        <title>Draft Genome Sequences of Agrobacterium nepotum Strain 39/7T (= CFBP 7436T = LMG 26435T) and Agrobacterium sp. Strain KFB 330 (= CFBP 8308 = LMG 28674).</title>
        <authorList>
            <person name="Kuzmanovic N."/>
            <person name="Pulawska J."/>
            <person name="Obradovic A."/>
        </authorList>
    </citation>
    <scope>NUCLEOTIDE SEQUENCE [LARGE SCALE GENOMIC DNA]</scope>
    <source>
        <strain evidence="8 9">39/7</strain>
    </source>
</reference>
<feature type="domain" description="PhoU" evidence="7">
    <location>
        <begin position="446"/>
        <end position="529"/>
    </location>
</feature>
<gene>
    <name evidence="8" type="ORF">RS75_07960</name>
</gene>
<feature type="transmembrane region" description="Helical" evidence="6">
    <location>
        <begin position="245"/>
        <end position="263"/>
    </location>
</feature>
<feature type="transmembrane region" description="Helical" evidence="6">
    <location>
        <begin position="161"/>
        <end position="185"/>
    </location>
</feature>
<dbReference type="InterPro" id="IPR026022">
    <property type="entry name" value="PhoU_dom"/>
</dbReference>
<feature type="transmembrane region" description="Helical" evidence="6">
    <location>
        <begin position="87"/>
        <end position="110"/>
    </location>
</feature>
<evidence type="ECO:0000256" key="1">
    <source>
        <dbReference type="ARBA" id="ARBA00004651"/>
    </source>
</evidence>
<evidence type="ECO:0000256" key="4">
    <source>
        <dbReference type="ARBA" id="ARBA00022989"/>
    </source>
</evidence>
<evidence type="ECO:0000256" key="3">
    <source>
        <dbReference type="ARBA" id="ARBA00022692"/>
    </source>
</evidence>
<evidence type="ECO:0000313" key="8">
    <source>
        <dbReference type="EMBL" id="KJF68398.1"/>
    </source>
</evidence>
<dbReference type="NCBIfam" id="NF037997">
    <property type="entry name" value="Na_Pi_symport"/>
    <property type="match status" value="1"/>
</dbReference>
<dbReference type="Proteomes" id="UP000052068">
    <property type="component" value="Unassembled WGS sequence"/>
</dbReference>